<gene>
    <name evidence="2" type="ORF">Z043_107377</name>
</gene>
<dbReference type="PANTHER" id="PTHR32226:SF2">
    <property type="entry name" value="TELO2-INTERACTING PROTEIN 2"/>
    <property type="match status" value="1"/>
</dbReference>
<dbReference type="GO" id="GO:0005634">
    <property type="term" value="C:nucleus"/>
    <property type="evidence" value="ECO:0007669"/>
    <property type="project" value="TreeGrafter"/>
</dbReference>
<protein>
    <submittedName>
        <fullName evidence="2">TELO2-interacting protein 2-like</fullName>
    </submittedName>
</protein>
<accession>A0A0P7UUE0</accession>
<dbReference type="InterPro" id="IPR018870">
    <property type="entry name" value="Tti2"/>
</dbReference>
<proteinExistence type="inferred from homology"/>
<reference evidence="2 3" key="1">
    <citation type="submission" date="2015-08" db="EMBL/GenBank/DDBJ databases">
        <title>The genome of the Asian arowana (Scleropages formosus).</title>
        <authorList>
            <person name="Tan M.H."/>
            <person name="Gan H.M."/>
            <person name="Croft L.J."/>
            <person name="Austin C.M."/>
        </authorList>
    </citation>
    <scope>NUCLEOTIDE SEQUENCE [LARGE SCALE GENOMIC DNA]</scope>
    <source>
        <strain evidence="2">Aro1</strain>
    </source>
</reference>
<dbReference type="InterPro" id="IPR016024">
    <property type="entry name" value="ARM-type_fold"/>
</dbReference>
<dbReference type="GO" id="GO:0110078">
    <property type="term" value="C:TTT Hsp90 cochaperone complex"/>
    <property type="evidence" value="ECO:0007669"/>
    <property type="project" value="InterPro"/>
</dbReference>
<dbReference type="EMBL" id="JARO02002102">
    <property type="protein sequence ID" value="KPP73526.1"/>
    <property type="molecule type" value="Genomic_DNA"/>
</dbReference>
<evidence type="ECO:0000256" key="1">
    <source>
        <dbReference type="ARBA" id="ARBA00034736"/>
    </source>
</evidence>
<dbReference type="GO" id="GO:0005829">
    <property type="term" value="C:cytosol"/>
    <property type="evidence" value="ECO:0007669"/>
    <property type="project" value="TreeGrafter"/>
</dbReference>
<dbReference type="AlphaFoldDB" id="A0A0P7UUE0"/>
<dbReference type="STRING" id="113540.ENSSFOP00015030291"/>
<feature type="non-terminal residue" evidence="2">
    <location>
        <position position="446"/>
    </location>
</feature>
<evidence type="ECO:0000313" key="3">
    <source>
        <dbReference type="Proteomes" id="UP000034805"/>
    </source>
</evidence>
<organism evidence="2 3">
    <name type="scientific">Scleropages formosus</name>
    <name type="common">Asian bonytongue</name>
    <name type="synonym">Osteoglossum formosum</name>
    <dbReference type="NCBI Taxonomy" id="113540"/>
    <lineage>
        <taxon>Eukaryota</taxon>
        <taxon>Metazoa</taxon>
        <taxon>Chordata</taxon>
        <taxon>Craniata</taxon>
        <taxon>Vertebrata</taxon>
        <taxon>Euteleostomi</taxon>
        <taxon>Actinopterygii</taxon>
        <taxon>Neopterygii</taxon>
        <taxon>Teleostei</taxon>
        <taxon>Osteoglossocephala</taxon>
        <taxon>Osteoglossomorpha</taxon>
        <taxon>Osteoglossiformes</taxon>
        <taxon>Osteoglossidae</taxon>
        <taxon>Scleropages</taxon>
    </lineage>
</organism>
<name>A0A0P7UUE0_SCLFO</name>
<dbReference type="Proteomes" id="UP000034805">
    <property type="component" value="Unassembled WGS sequence"/>
</dbReference>
<dbReference type="SUPFAM" id="SSF48371">
    <property type="entry name" value="ARM repeat"/>
    <property type="match status" value="1"/>
</dbReference>
<comment type="caution">
    <text evidence="2">The sequence shown here is derived from an EMBL/GenBank/DDBJ whole genome shotgun (WGS) entry which is preliminary data.</text>
</comment>
<dbReference type="PANTHER" id="PTHR32226">
    <property type="entry name" value="TELO2-INTERACTING PROTEIN 2"/>
    <property type="match status" value="1"/>
</dbReference>
<evidence type="ECO:0000313" key="2">
    <source>
        <dbReference type="EMBL" id="KPP73526.1"/>
    </source>
</evidence>
<dbReference type="Pfam" id="PF10521">
    <property type="entry name" value="Tti2"/>
    <property type="match status" value="1"/>
</dbReference>
<sequence length="446" mass="49271">MLGEERASATRIRLLRDVGMLFESADVGWLLSERGAATSPSLDELYRGLVRALTDLAALPPCETDSGDLPASAYARVPDVAREVCDVLRVLLGRLAGAEAQAASSPASARAVVRALAAPLCVFAATHVQEQPWSSPESRSAASQLLEAAVRASGSVSVAEFLCGGTPSGEQPGALSAVLRLLRPQMTKESWKRNQATKFVFSWILTRVGRPWLADHLDHVFASSLLISDDYRTENKVLGVKCLQHIVVNVPAADLRQYNRAQVLYHALYNHLYTPEAQLVEVVLPCLLDLLSVLEKPCGSTEMTRRTNRYDQVLRLVLTHMEMEYKLALRRVYARNLAVFAHRMGVVMIRHLKRLERVIVGYLEVSDSPGEQSRLSILDVLEVVLQNTWPRVQSRLGALVRALLKLMCDVTADSGLCSPVAREELLDKATRCLLLLDRYSEGQIRA</sequence>
<comment type="similarity">
    <text evidence="1">Belongs to the TTI2 family.</text>
</comment>